<evidence type="ECO:0000313" key="2">
    <source>
        <dbReference type="Proteomes" id="UP001374584"/>
    </source>
</evidence>
<dbReference type="AlphaFoldDB" id="A0AAN9R4P3"/>
<name>A0AAN9R4P3_PHACN</name>
<dbReference type="EMBL" id="JAYMYR010000006">
    <property type="protein sequence ID" value="KAK7357889.1"/>
    <property type="molecule type" value="Genomic_DNA"/>
</dbReference>
<evidence type="ECO:0000313" key="1">
    <source>
        <dbReference type="EMBL" id="KAK7357889.1"/>
    </source>
</evidence>
<sequence length="110" mass="12887">MFRGNEVFLVSFYLFLLQESANLCGDISQENFLLLKTMGRKLNQLYDFMILMSSGVYATCCWVTNRENQYYLQADGKQKPLIPRIAYNLRPRQILFAFLNGNGTRIKPRF</sequence>
<organism evidence="1 2">
    <name type="scientific">Phaseolus coccineus</name>
    <name type="common">Scarlet runner bean</name>
    <name type="synonym">Phaseolus multiflorus</name>
    <dbReference type="NCBI Taxonomy" id="3886"/>
    <lineage>
        <taxon>Eukaryota</taxon>
        <taxon>Viridiplantae</taxon>
        <taxon>Streptophyta</taxon>
        <taxon>Embryophyta</taxon>
        <taxon>Tracheophyta</taxon>
        <taxon>Spermatophyta</taxon>
        <taxon>Magnoliopsida</taxon>
        <taxon>eudicotyledons</taxon>
        <taxon>Gunneridae</taxon>
        <taxon>Pentapetalae</taxon>
        <taxon>rosids</taxon>
        <taxon>fabids</taxon>
        <taxon>Fabales</taxon>
        <taxon>Fabaceae</taxon>
        <taxon>Papilionoideae</taxon>
        <taxon>50 kb inversion clade</taxon>
        <taxon>NPAAA clade</taxon>
        <taxon>indigoferoid/millettioid clade</taxon>
        <taxon>Phaseoleae</taxon>
        <taxon>Phaseolus</taxon>
    </lineage>
</organism>
<gene>
    <name evidence="1" type="ORF">VNO80_17186</name>
</gene>
<proteinExistence type="predicted"/>
<keyword evidence="2" id="KW-1185">Reference proteome</keyword>
<accession>A0AAN9R4P3</accession>
<reference evidence="1 2" key="1">
    <citation type="submission" date="2024-01" db="EMBL/GenBank/DDBJ databases">
        <title>The genomes of 5 underutilized Papilionoideae crops provide insights into root nodulation and disease resistanc.</title>
        <authorList>
            <person name="Jiang F."/>
        </authorList>
    </citation>
    <scope>NUCLEOTIDE SEQUENCE [LARGE SCALE GENOMIC DNA]</scope>
    <source>
        <strain evidence="1">JINMINGXINNONG_FW02</strain>
        <tissue evidence="1">Leaves</tissue>
    </source>
</reference>
<comment type="caution">
    <text evidence="1">The sequence shown here is derived from an EMBL/GenBank/DDBJ whole genome shotgun (WGS) entry which is preliminary data.</text>
</comment>
<dbReference type="Proteomes" id="UP001374584">
    <property type="component" value="Unassembled WGS sequence"/>
</dbReference>
<protein>
    <submittedName>
        <fullName evidence="1">Uncharacterized protein</fullName>
    </submittedName>
</protein>